<reference evidence="4 5" key="1">
    <citation type="journal article" date="2009" name="Biosci. Biotechnol. Biochem.">
        <title>WeGAS: a web-based microbial genome annotation system.</title>
        <authorList>
            <person name="Lee D."/>
            <person name="Seo H."/>
            <person name="Park C."/>
            <person name="Park K."/>
        </authorList>
    </citation>
    <scope>NUCLEOTIDE SEQUENCE [LARGE SCALE GENOMIC DNA]</scope>
    <source>
        <strain evidence="5">ATCC 49049 / DSM 4359 / NBRC 107923 / NS-E</strain>
    </source>
</reference>
<feature type="domain" description="FAD/NAD(P)-binding" evidence="3">
    <location>
        <begin position="2"/>
        <end position="218"/>
    </location>
</feature>
<dbReference type="PRINTS" id="PR00368">
    <property type="entry name" value="FADPNR"/>
</dbReference>
<accession>B9K6Z9</accession>
<dbReference type="eggNOG" id="COG0492">
    <property type="taxonomic scope" value="Bacteria"/>
</dbReference>
<keyword evidence="1" id="KW-0285">Flavoprotein</keyword>
<protein>
    <submittedName>
        <fullName evidence="4">FAD-dependent pyridine nucleotide-disulphide oxidoreductase</fullName>
    </submittedName>
</protein>
<evidence type="ECO:0000313" key="5">
    <source>
        <dbReference type="Proteomes" id="UP000000445"/>
    </source>
</evidence>
<dbReference type="InterPro" id="IPR050097">
    <property type="entry name" value="Ferredoxin-NADP_redctase_2"/>
</dbReference>
<dbReference type="GO" id="GO:0016491">
    <property type="term" value="F:oxidoreductase activity"/>
    <property type="evidence" value="ECO:0007669"/>
    <property type="project" value="UniProtKB-KW"/>
</dbReference>
<dbReference type="EMBL" id="CP000916">
    <property type="protein sequence ID" value="ACM22732.1"/>
    <property type="molecule type" value="Genomic_DNA"/>
</dbReference>
<evidence type="ECO:0000313" key="4">
    <source>
        <dbReference type="EMBL" id="ACM22732.1"/>
    </source>
</evidence>
<dbReference type="SMR" id="B9K6Z9"/>
<sequence>MRRYDVEVVVFEKNRVGGLLRNAYLVENFPIFPPAPGEKVCEILESRLMESGAIFLKEEVIKVSNRRVITKKGSFLFDYVVVASGTVPKRISDFEVSDKVVYEFSELPEFEKLAIYGAGDAAFDGALKALEGGKEVHLFNRGSRIRALPLLVKRARNFRRFSYHENCPVFGVKAEGDRLKLITEKGEFIFDALLICIGRVPNVSFVEKDDRTFIVGDAKGSFRQASIAMGNAVETAMEILKREGRI</sequence>
<dbReference type="KEGG" id="tna:CTN_0556"/>
<organism evidence="4 5">
    <name type="scientific">Thermotoga neapolitana (strain ATCC 49049 / DSM 4359 / NBRC 107923 / NS-E)</name>
    <dbReference type="NCBI Taxonomy" id="309803"/>
    <lineage>
        <taxon>Bacteria</taxon>
        <taxon>Thermotogati</taxon>
        <taxon>Thermotogota</taxon>
        <taxon>Thermotogae</taxon>
        <taxon>Thermotogales</taxon>
        <taxon>Thermotogaceae</taxon>
        <taxon>Thermotoga</taxon>
    </lineage>
</organism>
<dbReference type="STRING" id="309803.CTN_0556"/>
<evidence type="ECO:0000259" key="3">
    <source>
        <dbReference type="Pfam" id="PF07992"/>
    </source>
</evidence>
<name>B9K6Z9_THENN</name>
<dbReference type="HOGENOM" id="CLU_031864_5_3_0"/>
<dbReference type="Proteomes" id="UP000000445">
    <property type="component" value="Chromosome"/>
</dbReference>
<dbReference type="PANTHER" id="PTHR48105">
    <property type="entry name" value="THIOREDOXIN REDUCTASE 1-RELATED-RELATED"/>
    <property type="match status" value="1"/>
</dbReference>
<keyword evidence="5" id="KW-1185">Reference proteome</keyword>
<dbReference type="PRINTS" id="PR00411">
    <property type="entry name" value="PNDRDTASEI"/>
</dbReference>
<dbReference type="Pfam" id="PF07992">
    <property type="entry name" value="Pyr_redox_2"/>
    <property type="match status" value="1"/>
</dbReference>
<proteinExistence type="predicted"/>
<dbReference type="InterPro" id="IPR023753">
    <property type="entry name" value="FAD/NAD-binding_dom"/>
</dbReference>
<evidence type="ECO:0000256" key="2">
    <source>
        <dbReference type="ARBA" id="ARBA00023002"/>
    </source>
</evidence>
<keyword evidence="2" id="KW-0560">Oxidoreductase</keyword>
<dbReference type="SUPFAM" id="SSF51905">
    <property type="entry name" value="FAD/NAD(P)-binding domain"/>
    <property type="match status" value="1"/>
</dbReference>
<dbReference type="Gene3D" id="3.50.50.60">
    <property type="entry name" value="FAD/NAD(P)-binding domain"/>
    <property type="match status" value="2"/>
</dbReference>
<evidence type="ECO:0000256" key="1">
    <source>
        <dbReference type="ARBA" id="ARBA00022630"/>
    </source>
</evidence>
<dbReference type="InterPro" id="IPR036188">
    <property type="entry name" value="FAD/NAD-bd_sf"/>
</dbReference>
<dbReference type="AlphaFoldDB" id="B9K6Z9"/>
<gene>
    <name evidence="4" type="ordered locus">CTN_0556</name>
</gene>